<dbReference type="RefSeq" id="WP_012471389.1">
    <property type="nucleotide sequence ID" value="NC_010814.1"/>
</dbReference>
<dbReference type="PANTHER" id="PTHR43409:SF16">
    <property type="entry name" value="SLR0320 PROTEIN"/>
    <property type="match status" value="1"/>
</dbReference>
<evidence type="ECO:0000256" key="2">
    <source>
        <dbReference type="ARBA" id="ARBA00022691"/>
    </source>
</evidence>
<dbReference type="SUPFAM" id="SSF102114">
    <property type="entry name" value="Radical SAM enzymes"/>
    <property type="match status" value="1"/>
</dbReference>
<evidence type="ECO:0000313" key="9">
    <source>
        <dbReference type="Proteomes" id="UP000002420"/>
    </source>
</evidence>
<dbReference type="eggNOG" id="COG1032">
    <property type="taxonomic scope" value="Bacteria"/>
</dbReference>
<dbReference type="Proteomes" id="UP000002420">
    <property type="component" value="Chromosome"/>
</dbReference>
<accession>B3EBM6</accession>
<dbReference type="SFLD" id="SFLDS00029">
    <property type="entry name" value="Radical_SAM"/>
    <property type="match status" value="1"/>
</dbReference>
<dbReference type="GO" id="GO:0031419">
    <property type="term" value="F:cobalamin binding"/>
    <property type="evidence" value="ECO:0007669"/>
    <property type="project" value="InterPro"/>
</dbReference>
<dbReference type="HOGENOM" id="CLU_021572_4_3_7"/>
<dbReference type="AlphaFoldDB" id="B3EBM6"/>
<dbReference type="SFLD" id="SFLDG01123">
    <property type="entry name" value="methyltransferase_(Class_B)"/>
    <property type="match status" value="1"/>
</dbReference>
<dbReference type="InterPro" id="IPR036724">
    <property type="entry name" value="Cobalamin-bd_sf"/>
</dbReference>
<dbReference type="SUPFAM" id="SSF52242">
    <property type="entry name" value="Cobalamin (vitamin B12)-binding domain"/>
    <property type="match status" value="1"/>
</dbReference>
<dbReference type="InterPro" id="IPR034466">
    <property type="entry name" value="Methyltransferase_Class_B"/>
</dbReference>
<proteinExistence type="predicted"/>
<evidence type="ECO:0000256" key="4">
    <source>
        <dbReference type="ARBA" id="ARBA00023004"/>
    </source>
</evidence>
<dbReference type="SMART" id="SM00729">
    <property type="entry name" value="Elp3"/>
    <property type="match status" value="1"/>
</dbReference>
<dbReference type="PANTHER" id="PTHR43409">
    <property type="entry name" value="ANAEROBIC MAGNESIUM-PROTOPORPHYRIN IX MONOMETHYL ESTER CYCLASE-RELATED"/>
    <property type="match status" value="1"/>
</dbReference>
<dbReference type="STRING" id="398767.Glov_3359"/>
<dbReference type="InterPro" id="IPR051198">
    <property type="entry name" value="BchE-like"/>
</dbReference>
<protein>
    <submittedName>
        <fullName evidence="8">Radical SAM domain protein</fullName>
    </submittedName>
</protein>
<dbReference type="KEGG" id="glo:Glov_3359"/>
<dbReference type="Gene3D" id="3.40.50.280">
    <property type="entry name" value="Cobalamin-binding domain"/>
    <property type="match status" value="1"/>
</dbReference>
<dbReference type="Pfam" id="PF02310">
    <property type="entry name" value="B12-binding"/>
    <property type="match status" value="1"/>
</dbReference>
<dbReference type="Pfam" id="PF04055">
    <property type="entry name" value="Radical_SAM"/>
    <property type="match status" value="1"/>
</dbReference>
<dbReference type="InterPro" id="IPR006158">
    <property type="entry name" value="Cobalamin-bd"/>
</dbReference>
<evidence type="ECO:0000256" key="3">
    <source>
        <dbReference type="ARBA" id="ARBA00022723"/>
    </source>
</evidence>
<organism evidence="8 9">
    <name type="scientific">Trichlorobacter lovleyi (strain ATCC BAA-1151 / DSM 17278 / SZ)</name>
    <name type="common">Geobacter lovleyi</name>
    <dbReference type="NCBI Taxonomy" id="398767"/>
    <lineage>
        <taxon>Bacteria</taxon>
        <taxon>Pseudomonadati</taxon>
        <taxon>Thermodesulfobacteriota</taxon>
        <taxon>Desulfuromonadia</taxon>
        <taxon>Geobacterales</taxon>
        <taxon>Geobacteraceae</taxon>
        <taxon>Trichlorobacter</taxon>
    </lineage>
</organism>
<sequence>MKILLVIPLSNYPQMHPAFLSNTDFPVGFAYIAAALKQAGHKVFGLNPNNDTRYESAQELLKARLIQSLIETNPHMIGLGGLSTDIHFIADAIQIIRSVRPHIPIVCGGGIITNDAEYVFKRLRPDFCIIGDAERALVQLVEMLEQGSALFDTIPNLGYWHEGHARFSPRLRNDEPVDSYPFPDYEPFDINSMLGEHALVTRYQYRYTRSHPVPMTLVAARGCPFRCSFCVNNDDKRYRFRSIGNIMDEIRVLYEKYHFNILIILDELFAVHRDRLQQFATALLEGRARYGWDFDWSFQTHASANIDQATLQLAKQAGCFFFSYGIESASPTVLASMNKRTQPEQIEAALKLAEQVQVGFGGNFIFGDPAETFQTALESLEFYKKHCLYAHVNVGSVHPYPGSRLFDYCLEQGIIADKSKYYDNIDQVSYNMTRLPQQEWVRLMTEIMQFTSQCGVPVVETQAARQDPGATERERHGNGNRSPWELIFNCPHCSHGIYTRMLLVNEEVLQAYASFVTGCPVCHKRFIVKAAASERPDLY</sequence>
<keyword evidence="9" id="KW-1185">Reference proteome</keyword>
<evidence type="ECO:0000256" key="5">
    <source>
        <dbReference type="ARBA" id="ARBA00023014"/>
    </source>
</evidence>
<dbReference type="PROSITE" id="PS51918">
    <property type="entry name" value="RADICAL_SAM"/>
    <property type="match status" value="1"/>
</dbReference>
<dbReference type="InterPro" id="IPR058240">
    <property type="entry name" value="rSAM_sf"/>
</dbReference>
<dbReference type="InterPro" id="IPR006638">
    <property type="entry name" value="Elp3/MiaA/NifB-like_rSAM"/>
</dbReference>
<dbReference type="EMBL" id="CP001089">
    <property type="protein sequence ID" value="ACD97065.1"/>
    <property type="molecule type" value="Genomic_DNA"/>
</dbReference>
<dbReference type="CDD" id="cd01335">
    <property type="entry name" value="Radical_SAM"/>
    <property type="match status" value="1"/>
</dbReference>
<comment type="cofactor">
    <cofactor evidence="1">
        <name>[4Fe-4S] cluster</name>
        <dbReference type="ChEBI" id="CHEBI:49883"/>
    </cofactor>
</comment>
<keyword evidence="4" id="KW-0408">Iron</keyword>
<dbReference type="GO" id="GO:0005829">
    <property type="term" value="C:cytosol"/>
    <property type="evidence" value="ECO:0007669"/>
    <property type="project" value="TreeGrafter"/>
</dbReference>
<gene>
    <name evidence="8" type="ordered locus">Glov_3359</name>
</gene>
<keyword evidence="5" id="KW-0411">Iron-sulfur</keyword>
<dbReference type="GO" id="GO:0003824">
    <property type="term" value="F:catalytic activity"/>
    <property type="evidence" value="ECO:0007669"/>
    <property type="project" value="InterPro"/>
</dbReference>
<feature type="domain" description="Radical SAM core" evidence="7">
    <location>
        <begin position="209"/>
        <end position="451"/>
    </location>
</feature>
<dbReference type="InterPro" id="IPR007197">
    <property type="entry name" value="rSAM"/>
</dbReference>
<name>B3EBM6_TRIL1</name>
<dbReference type="GO" id="GO:0046872">
    <property type="term" value="F:metal ion binding"/>
    <property type="evidence" value="ECO:0007669"/>
    <property type="project" value="UniProtKB-KW"/>
</dbReference>
<evidence type="ECO:0000259" key="6">
    <source>
        <dbReference type="PROSITE" id="PS51332"/>
    </source>
</evidence>
<dbReference type="GO" id="GO:0051539">
    <property type="term" value="F:4 iron, 4 sulfur cluster binding"/>
    <property type="evidence" value="ECO:0007669"/>
    <property type="project" value="UniProtKB-KW"/>
</dbReference>
<dbReference type="PROSITE" id="PS51332">
    <property type="entry name" value="B12_BINDING"/>
    <property type="match status" value="1"/>
</dbReference>
<feature type="domain" description="B12-binding" evidence="6">
    <location>
        <begin position="1"/>
        <end position="151"/>
    </location>
</feature>
<dbReference type="Gene3D" id="3.80.30.20">
    <property type="entry name" value="tm_1862 like domain"/>
    <property type="match status" value="1"/>
</dbReference>
<dbReference type="SFLD" id="SFLDG01082">
    <property type="entry name" value="B12-binding_domain_containing"/>
    <property type="match status" value="1"/>
</dbReference>
<evidence type="ECO:0000313" key="8">
    <source>
        <dbReference type="EMBL" id="ACD97065.1"/>
    </source>
</evidence>
<evidence type="ECO:0000256" key="1">
    <source>
        <dbReference type="ARBA" id="ARBA00001966"/>
    </source>
</evidence>
<dbReference type="OrthoDB" id="9762608at2"/>
<reference evidence="8 9" key="1">
    <citation type="submission" date="2008-05" db="EMBL/GenBank/DDBJ databases">
        <title>Complete sequence of chromosome of Geobacter lovleyi SZ.</title>
        <authorList>
            <consortium name="US DOE Joint Genome Institute"/>
            <person name="Lucas S."/>
            <person name="Copeland A."/>
            <person name="Lapidus A."/>
            <person name="Glavina del Rio T."/>
            <person name="Dalin E."/>
            <person name="Tice H."/>
            <person name="Bruce D."/>
            <person name="Goodwin L."/>
            <person name="Pitluck S."/>
            <person name="Chertkov O."/>
            <person name="Meincke L."/>
            <person name="Brettin T."/>
            <person name="Detter J.C."/>
            <person name="Han C."/>
            <person name="Tapia R."/>
            <person name="Kuske C.R."/>
            <person name="Schmutz J."/>
            <person name="Larimer F."/>
            <person name="Land M."/>
            <person name="Hauser L."/>
            <person name="Kyrpides N."/>
            <person name="Mikhailova N."/>
            <person name="Sung Y."/>
            <person name="Fletcher K.E."/>
            <person name="Ritalahti K.M."/>
            <person name="Loeffler F.E."/>
            <person name="Richardson P."/>
        </authorList>
    </citation>
    <scope>NUCLEOTIDE SEQUENCE [LARGE SCALE GENOMIC DNA]</scope>
    <source>
        <strain evidence="9">ATCC BAA-1151 / DSM 17278 / SZ</strain>
    </source>
</reference>
<keyword evidence="2" id="KW-0949">S-adenosyl-L-methionine</keyword>
<dbReference type="InterPro" id="IPR023404">
    <property type="entry name" value="rSAM_horseshoe"/>
</dbReference>
<keyword evidence="3" id="KW-0479">Metal-binding</keyword>
<evidence type="ECO:0000259" key="7">
    <source>
        <dbReference type="PROSITE" id="PS51918"/>
    </source>
</evidence>